<dbReference type="EMBL" id="CP069027">
    <property type="protein sequence ID" value="QRC95111.1"/>
    <property type="molecule type" value="Genomic_DNA"/>
</dbReference>
<evidence type="ECO:0000313" key="3">
    <source>
        <dbReference type="Proteomes" id="UP000663193"/>
    </source>
</evidence>
<evidence type="ECO:0000313" key="2">
    <source>
        <dbReference type="EMBL" id="QRC95111.1"/>
    </source>
</evidence>
<sequence>MFTVLLLSLPLLALAAPIDPISTNTPVREPTGIDTQMVTTAHIHGPNTEFRSLTSLPGLCNALPDFPINTVYARMPGVCVLYPTQNCEFPSKTAPLIVMNATGPLSDMQKWATPMPVAIMCYADVALKL</sequence>
<feature type="signal peptide" evidence="1">
    <location>
        <begin position="1"/>
        <end position="15"/>
    </location>
</feature>
<dbReference type="Proteomes" id="UP000663193">
    <property type="component" value="Chromosome 5"/>
</dbReference>
<dbReference type="VEuPathDB" id="FungiDB:JI435_431790"/>
<accession>A0A7U2EXU9</accession>
<evidence type="ECO:0000256" key="1">
    <source>
        <dbReference type="SAM" id="SignalP"/>
    </source>
</evidence>
<keyword evidence="3" id="KW-1185">Reference proteome</keyword>
<protein>
    <submittedName>
        <fullName evidence="2">Uncharacterized protein</fullName>
    </submittedName>
</protein>
<gene>
    <name evidence="2" type="ORF">JI435_431790</name>
</gene>
<name>A0A7U2EXU9_PHANO</name>
<feature type="chain" id="PRO_5030919387" evidence="1">
    <location>
        <begin position="16"/>
        <end position="129"/>
    </location>
</feature>
<dbReference type="AlphaFoldDB" id="A0A7U2EXU9"/>
<proteinExistence type="predicted"/>
<organism evidence="2 3">
    <name type="scientific">Phaeosphaeria nodorum (strain SN15 / ATCC MYA-4574 / FGSC 10173)</name>
    <name type="common">Glume blotch fungus</name>
    <name type="synonym">Parastagonospora nodorum</name>
    <dbReference type="NCBI Taxonomy" id="321614"/>
    <lineage>
        <taxon>Eukaryota</taxon>
        <taxon>Fungi</taxon>
        <taxon>Dikarya</taxon>
        <taxon>Ascomycota</taxon>
        <taxon>Pezizomycotina</taxon>
        <taxon>Dothideomycetes</taxon>
        <taxon>Pleosporomycetidae</taxon>
        <taxon>Pleosporales</taxon>
        <taxon>Pleosporineae</taxon>
        <taxon>Phaeosphaeriaceae</taxon>
        <taxon>Parastagonospora</taxon>
    </lineage>
</organism>
<keyword evidence="1" id="KW-0732">Signal</keyword>
<reference evidence="3" key="1">
    <citation type="journal article" date="2021" name="BMC Genomics">
        <title>Chromosome-level genome assembly and manually-curated proteome of model necrotroph Parastagonospora nodorum Sn15 reveals a genome-wide trove of candidate effector homologs, and redundancy of virulence-related functions within an accessory chromosome.</title>
        <authorList>
            <person name="Bertazzoni S."/>
            <person name="Jones D.A.B."/>
            <person name="Phan H.T."/>
            <person name="Tan K.-C."/>
            <person name="Hane J.K."/>
        </authorList>
    </citation>
    <scope>NUCLEOTIDE SEQUENCE [LARGE SCALE GENOMIC DNA]</scope>
    <source>
        <strain evidence="3">SN15 / ATCC MYA-4574 / FGSC 10173)</strain>
    </source>
</reference>